<sequence length="316" mass="35958">MSGIEIINSCFTSFFNTTNSFDPVIADNNTLSNIVCGIALAFFAAKSVYDNFSWSRVIPSQPSIEKEKVEEKQEEEDFALIAENYEPKPPSEKLSDPLNVAVIEKINQTREEGKKVILVIGRHDAEPLPQDEKNTVYVSLDEQPRSIVPPAEGRLHLQMDFNSKHDFSPLHGLFDTVIVDFSTLKFLDNWDILKPLLHPNPNSTLITELPTVCYSAKDDENKAKRLENLRRPHFYIPSDEFLYPSLAEPRKKIQLTEKTKYLKTLFESVEILENAPYPTRTEEAFGQRHPLGQGLTANLFVMTNPLPNANVHRRST</sequence>
<evidence type="ECO:0000313" key="2">
    <source>
        <dbReference type="Proteomes" id="UP000000496"/>
    </source>
</evidence>
<reference key="1">
    <citation type="journal article" date="2011" name="Mol. Biol. Evol.">
        <title>Unity in variety -- the pan-genome of the Chlamydiae.</title>
        <authorList>
            <person name="Collingro A."/>
            <person name="Tischler P."/>
            <person name="Weinmaier T."/>
            <person name="Penz T."/>
            <person name="Heinz E."/>
            <person name="Brunham R.C."/>
            <person name="Read T.D."/>
            <person name="Bavoil P.M."/>
            <person name="Sachse K."/>
            <person name="Kahane S."/>
            <person name="Friedman M.G."/>
            <person name="Rattei T."/>
            <person name="Myers G.S.A."/>
            <person name="Horn M."/>
        </authorList>
    </citation>
    <scope>NUCLEOTIDE SEQUENCE</scope>
    <source>
        <strain>Z</strain>
    </source>
</reference>
<reference evidence="1 2" key="2">
    <citation type="journal article" date="2011" name="Mol. Biol. Evol.">
        <title>Unity in variety--the pan-genome of the Chlamydiae.</title>
        <authorList>
            <person name="Collingro A."/>
            <person name="Tischler P."/>
            <person name="Weinmaier T."/>
            <person name="Penz T."/>
            <person name="Heinz E."/>
            <person name="Brunham R.C."/>
            <person name="Read T.D."/>
            <person name="Bavoil P.M."/>
            <person name="Sachse K."/>
            <person name="Kahane S."/>
            <person name="Friedman M.G."/>
            <person name="Rattei T."/>
            <person name="Myers G.S."/>
            <person name="Horn M."/>
        </authorList>
    </citation>
    <scope>NUCLEOTIDE SEQUENCE [LARGE SCALE GENOMIC DNA]</scope>
    <source>
        <strain evidence="2">ATCC VR-1471 / Z</strain>
    </source>
</reference>
<evidence type="ECO:0000313" key="1">
    <source>
        <dbReference type="EMBL" id="CCB89535.1"/>
    </source>
</evidence>
<dbReference type="HOGENOM" id="CLU_879684_0_0_0"/>
<dbReference type="AlphaFoldDB" id="F8L9J8"/>
<gene>
    <name evidence="1" type="ordered locus">SNE_A16580</name>
</gene>
<accession>F8L9J8</accession>
<dbReference type="KEGG" id="sng:SNE_A16580"/>
<organism evidence="1 2">
    <name type="scientific">Simkania negevensis (strain ATCC VR-1471 / DSM 27360 / Z)</name>
    <dbReference type="NCBI Taxonomy" id="331113"/>
    <lineage>
        <taxon>Bacteria</taxon>
        <taxon>Pseudomonadati</taxon>
        <taxon>Chlamydiota</taxon>
        <taxon>Chlamydiia</taxon>
        <taxon>Parachlamydiales</taxon>
        <taxon>Simkaniaceae</taxon>
        <taxon>Simkania</taxon>
    </lineage>
</organism>
<protein>
    <submittedName>
        <fullName evidence="1">Uncharacterized protein</fullName>
    </submittedName>
</protein>
<dbReference type="RefSeq" id="WP_013944001.1">
    <property type="nucleotide sequence ID" value="NC_015713.1"/>
</dbReference>
<proteinExistence type="predicted"/>
<dbReference type="Proteomes" id="UP000000496">
    <property type="component" value="Chromosome gsn.131"/>
</dbReference>
<keyword evidence="2" id="KW-1185">Reference proteome</keyword>
<name>F8L9J8_SIMNZ</name>
<dbReference type="EMBL" id="FR872582">
    <property type="protein sequence ID" value="CCB89535.1"/>
    <property type="molecule type" value="Genomic_DNA"/>
</dbReference>